<name>A0A9P4K8X7_9PLEO</name>
<organism evidence="1 2">
    <name type="scientific">Lojkania enalia</name>
    <dbReference type="NCBI Taxonomy" id="147567"/>
    <lineage>
        <taxon>Eukaryota</taxon>
        <taxon>Fungi</taxon>
        <taxon>Dikarya</taxon>
        <taxon>Ascomycota</taxon>
        <taxon>Pezizomycotina</taxon>
        <taxon>Dothideomycetes</taxon>
        <taxon>Pleosporomycetidae</taxon>
        <taxon>Pleosporales</taxon>
        <taxon>Pleosporales incertae sedis</taxon>
        <taxon>Lojkania</taxon>
    </lineage>
</organism>
<proteinExistence type="predicted"/>
<gene>
    <name evidence="1" type="ORF">CC78DRAFT_532796</name>
</gene>
<accession>A0A9P4K8X7</accession>
<evidence type="ECO:0000313" key="2">
    <source>
        <dbReference type="Proteomes" id="UP000800093"/>
    </source>
</evidence>
<sequence>MWPAHSLTCPERQIRLSGSVDEGRGQRVTAAKSQDPFRRRCLVYAGETAGSGNKAALEDEGRAYRAEIRGEKTGERGVAFGEVCAGSAAGEERKQETQDTDRAGLRLEAGDGDAGQVCIHVWYGCGMWPVHNSMFTAVGRLRGLPCTDSPARSAAS</sequence>
<dbReference type="AlphaFoldDB" id="A0A9P4K8X7"/>
<evidence type="ECO:0000313" key="1">
    <source>
        <dbReference type="EMBL" id="KAF2264924.1"/>
    </source>
</evidence>
<dbReference type="Proteomes" id="UP000800093">
    <property type="component" value="Unassembled WGS sequence"/>
</dbReference>
<reference evidence="2" key="1">
    <citation type="journal article" date="2020" name="Stud. Mycol.">
        <title>101 Dothideomycetes genomes: A test case for predicting lifestyles and emergence of pathogens.</title>
        <authorList>
            <person name="Haridas S."/>
            <person name="Albert R."/>
            <person name="Binder M."/>
            <person name="Bloem J."/>
            <person name="LaButti K."/>
            <person name="Salamov A."/>
            <person name="Andreopoulos B."/>
            <person name="Baker S."/>
            <person name="Barry K."/>
            <person name="Bills G."/>
            <person name="Bluhm B."/>
            <person name="Cannon C."/>
            <person name="Castanera R."/>
            <person name="Culley D."/>
            <person name="Daum C."/>
            <person name="Ezra D."/>
            <person name="Gonzalez J."/>
            <person name="Henrissat B."/>
            <person name="Kuo A."/>
            <person name="Liang C."/>
            <person name="Lipzen A."/>
            <person name="Lutzoni F."/>
            <person name="Magnuson J."/>
            <person name="Mondo S."/>
            <person name="Nolan M."/>
            <person name="Ohm R."/>
            <person name="Pangilinan J."/>
            <person name="Park H.-J."/>
            <person name="Ramirez L."/>
            <person name="Alfaro M."/>
            <person name="Sun H."/>
            <person name="Tritt A."/>
            <person name="Yoshinaga Y."/>
            <person name="Zwiers L.-H."/>
            <person name="Turgeon B."/>
            <person name="Goodwin S."/>
            <person name="Spatafora J."/>
            <person name="Crous P."/>
            <person name="Grigoriev I."/>
        </authorList>
    </citation>
    <scope>NUCLEOTIDE SEQUENCE [LARGE SCALE GENOMIC DNA]</scope>
    <source>
        <strain evidence="2">CBS 304.66</strain>
    </source>
</reference>
<keyword evidence="2" id="KW-1185">Reference proteome</keyword>
<dbReference type="EMBL" id="ML986612">
    <property type="protein sequence ID" value="KAF2264924.1"/>
    <property type="molecule type" value="Genomic_DNA"/>
</dbReference>
<protein>
    <submittedName>
        <fullName evidence="1">Uncharacterized protein</fullName>
    </submittedName>
</protein>
<comment type="caution">
    <text evidence="1">The sequence shown here is derived from an EMBL/GenBank/DDBJ whole genome shotgun (WGS) entry which is preliminary data.</text>
</comment>